<organism evidence="1 2">
    <name type="scientific">Escherichia phage FL33</name>
    <dbReference type="NCBI Taxonomy" id="3128059"/>
    <lineage>
        <taxon>Viruses</taxon>
        <taxon>Duplodnaviria</taxon>
        <taxon>Heunggongvirae</taxon>
        <taxon>Uroviricota</taxon>
        <taxon>Caudoviricetes</taxon>
        <taxon>Pantevenvirales</taxon>
        <taxon>Straboviridae</taxon>
        <taxon>Tevenvirinae</taxon>
        <taxon>Tequatrovirus</taxon>
    </lineage>
</organism>
<protein>
    <submittedName>
        <fullName evidence="1">Uncharacterized protein</fullName>
    </submittedName>
</protein>
<name>A0AAX4R5L8_9CAUD</name>
<proteinExistence type="predicted"/>
<dbReference type="Proteomes" id="UP001480487">
    <property type="component" value="Segment"/>
</dbReference>
<dbReference type="EMBL" id="PP400788">
    <property type="protein sequence ID" value="XAO17286.1"/>
    <property type="molecule type" value="Genomic_DNA"/>
</dbReference>
<evidence type="ECO:0000313" key="1">
    <source>
        <dbReference type="EMBL" id="XAO17286.1"/>
    </source>
</evidence>
<reference evidence="1" key="1">
    <citation type="submission" date="2024-02" db="EMBL/GenBank/DDBJ databases">
        <title>Gp38 adhesins of Straboviridae phages target specific extracellular receptor loops.</title>
        <authorList>
            <person name="Lutz V.T."/>
            <person name="De Sousa V.K."/>
            <person name="Taylor N.M.I."/>
            <person name="Nugen S.R."/>
            <person name="Gambino M."/>
            <person name="Brondsted L."/>
        </authorList>
    </citation>
    <scope>NUCLEOTIDE SEQUENCE</scope>
</reference>
<sequence>MVLYQYQLLIQKTTWRIKWKICQRCCYSSETHRSTVQLMRKL</sequence>
<evidence type="ECO:0000313" key="2">
    <source>
        <dbReference type="Proteomes" id="UP001480487"/>
    </source>
</evidence>
<accession>A0AAX4R5L8</accession>